<reference evidence="1 2" key="1">
    <citation type="submission" date="2019-06" db="EMBL/GenBank/DDBJ databases">
        <authorList>
            <person name="Broberg M."/>
        </authorList>
    </citation>
    <scope>NUCLEOTIDE SEQUENCE [LARGE SCALE GENOMIC DNA]</scope>
</reference>
<dbReference type="EMBL" id="CABFNS010000995">
    <property type="protein sequence ID" value="VUC37540.1"/>
    <property type="molecule type" value="Genomic_DNA"/>
</dbReference>
<sequence>MEELNIKLNVKTHYCASDGRLERFGSGQDVLDLGDALESFGDCLEGAEDAGSSLKVDVLVKHGSDDEVEVHILVVESSGEELDIGVIFI</sequence>
<evidence type="ECO:0000313" key="1">
    <source>
        <dbReference type="EMBL" id="VUC37540.1"/>
    </source>
</evidence>
<accession>A0ABY6V577</accession>
<keyword evidence="2" id="KW-1185">Reference proteome</keyword>
<name>A0ABY6V577_BIOOC</name>
<comment type="caution">
    <text evidence="1">The sequence shown here is derived from an EMBL/GenBank/DDBJ whole genome shotgun (WGS) entry which is preliminary data.</text>
</comment>
<protein>
    <submittedName>
        <fullName evidence="1">Uncharacterized protein</fullName>
    </submittedName>
</protein>
<gene>
    <name evidence="1" type="ORF">CLO192961_LOCUS475686</name>
</gene>
<evidence type="ECO:0000313" key="2">
    <source>
        <dbReference type="Proteomes" id="UP000766486"/>
    </source>
</evidence>
<dbReference type="Proteomes" id="UP000766486">
    <property type="component" value="Unassembled WGS sequence"/>
</dbReference>
<proteinExistence type="predicted"/>
<organism evidence="1 2">
    <name type="scientific">Bionectria ochroleuca</name>
    <name type="common">Gliocladium roseum</name>
    <dbReference type="NCBI Taxonomy" id="29856"/>
    <lineage>
        <taxon>Eukaryota</taxon>
        <taxon>Fungi</taxon>
        <taxon>Dikarya</taxon>
        <taxon>Ascomycota</taxon>
        <taxon>Pezizomycotina</taxon>
        <taxon>Sordariomycetes</taxon>
        <taxon>Hypocreomycetidae</taxon>
        <taxon>Hypocreales</taxon>
        <taxon>Bionectriaceae</taxon>
        <taxon>Clonostachys</taxon>
    </lineage>
</organism>